<evidence type="ECO:0000256" key="5">
    <source>
        <dbReference type="ARBA" id="ARBA00022833"/>
    </source>
</evidence>
<evidence type="ECO:0000259" key="7">
    <source>
        <dbReference type="Pfam" id="PF01551"/>
    </source>
</evidence>
<name>A0A1I6JZQ0_9SPHN</name>
<keyword evidence="6" id="KW-0482">Metalloprotease</keyword>
<dbReference type="EMBL" id="FOZG01000001">
    <property type="protein sequence ID" value="SFR84433.1"/>
    <property type="molecule type" value="Genomic_DNA"/>
</dbReference>
<feature type="domain" description="M23ase beta-sheet core" evidence="7">
    <location>
        <begin position="74"/>
        <end position="181"/>
    </location>
</feature>
<comment type="cofactor">
    <cofactor evidence="1">
        <name>Zn(2+)</name>
        <dbReference type="ChEBI" id="CHEBI:29105"/>
    </cofactor>
</comment>
<dbReference type="InterPro" id="IPR016047">
    <property type="entry name" value="M23ase_b-sheet_dom"/>
</dbReference>
<sequence>MTRFGRLFLGLLILVVIAFASMLRWQQAEEAPAPASAPPPPAPMASAGPLTVPVAGVQPEQLADTFRDPRTGHVHGAIDIMAPRGTPVVAAMPGTVEKLFESAEGGTTAYLRSPDGRWVAYYAHLDGYAPGLREGLYVQKGAPVGQVGFTGNASAEGPHLHFALKRMEPGEAWHEGRAVNPYPLLRGVR</sequence>
<dbReference type="Pfam" id="PF01551">
    <property type="entry name" value="Peptidase_M23"/>
    <property type="match status" value="1"/>
</dbReference>
<evidence type="ECO:0000256" key="1">
    <source>
        <dbReference type="ARBA" id="ARBA00001947"/>
    </source>
</evidence>
<evidence type="ECO:0000256" key="3">
    <source>
        <dbReference type="ARBA" id="ARBA00022723"/>
    </source>
</evidence>
<gene>
    <name evidence="8" type="ORF">SAMN05192580_1135</name>
</gene>
<evidence type="ECO:0000256" key="4">
    <source>
        <dbReference type="ARBA" id="ARBA00022801"/>
    </source>
</evidence>
<proteinExistence type="predicted"/>
<dbReference type="GO" id="GO:0046872">
    <property type="term" value="F:metal ion binding"/>
    <property type="evidence" value="ECO:0007669"/>
    <property type="project" value="UniProtKB-KW"/>
</dbReference>
<keyword evidence="2" id="KW-0645">Protease</keyword>
<keyword evidence="3" id="KW-0479">Metal-binding</keyword>
<dbReference type="AlphaFoldDB" id="A0A1I6JZQ0"/>
<evidence type="ECO:0000256" key="2">
    <source>
        <dbReference type="ARBA" id="ARBA00022670"/>
    </source>
</evidence>
<dbReference type="CDD" id="cd12797">
    <property type="entry name" value="M23_peptidase"/>
    <property type="match status" value="1"/>
</dbReference>
<evidence type="ECO:0000313" key="8">
    <source>
        <dbReference type="EMBL" id="SFR84433.1"/>
    </source>
</evidence>
<dbReference type="RefSeq" id="WP_242653330.1">
    <property type="nucleotide sequence ID" value="NZ_FOZG01000001.1"/>
</dbReference>
<protein>
    <submittedName>
        <fullName evidence="8">Peptidase family M23</fullName>
    </submittedName>
</protein>
<keyword evidence="5" id="KW-0862">Zinc</keyword>
<organism evidence="8 9">
    <name type="scientific">Sphingomonas jatrophae</name>
    <dbReference type="NCBI Taxonomy" id="1166337"/>
    <lineage>
        <taxon>Bacteria</taxon>
        <taxon>Pseudomonadati</taxon>
        <taxon>Pseudomonadota</taxon>
        <taxon>Alphaproteobacteria</taxon>
        <taxon>Sphingomonadales</taxon>
        <taxon>Sphingomonadaceae</taxon>
        <taxon>Sphingomonas</taxon>
    </lineage>
</organism>
<accession>A0A1I6JZQ0</accession>
<keyword evidence="9" id="KW-1185">Reference proteome</keyword>
<dbReference type="InterPro" id="IPR050570">
    <property type="entry name" value="Cell_wall_metabolism_enzyme"/>
</dbReference>
<keyword evidence="4" id="KW-0378">Hydrolase</keyword>
<evidence type="ECO:0000256" key="6">
    <source>
        <dbReference type="ARBA" id="ARBA00023049"/>
    </source>
</evidence>
<dbReference type="PANTHER" id="PTHR21666:SF288">
    <property type="entry name" value="CELL DIVISION PROTEIN YTFB"/>
    <property type="match status" value="1"/>
</dbReference>
<dbReference type="PANTHER" id="PTHR21666">
    <property type="entry name" value="PEPTIDASE-RELATED"/>
    <property type="match status" value="1"/>
</dbReference>
<dbReference type="GO" id="GO:0004222">
    <property type="term" value="F:metalloendopeptidase activity"/>
    <property type="evidence" value="ECO:0007669"/>
    <property type="project" value="TreeGrafter"/>
</dbReference>
<reference evidence="8 9" key="1">
    <citation type="submission" date="2016-10" db="EMBL/GenBank/DDBJ databases">
        <authorList>
            <person name="de Groot N.N."/>
        </authorList>
    </citation>
    <scope>NUCLEOTIDE SEQUENCE [LARGE SCALE GENOMIC DNA]</scope>
    <source>
        <strain evidence="8 9">S5-249</strain>
    </source>
</reference>
<dbReference type="Proteomes" id="UP000198824">
    <property type="component" value="Unassembled WGS sequence"/>
</dbReference>
<dbReference type="STRING" id="1166337.SAMN05192580_1135"/>
<dbReference type="InterPro" id="IPR011055">
    <property type="entry name" value="Dup_hybrid_motif"/>
</dbReference>
<evidence type="ECO:0000313" key="9">
    <source>
        <dbReference type="Proteomes" id="UP000198824"/>
    </source>
</evidence>
<dbReference type="GO" id="GO:0006508">
    <property type="term" value="P:proteolysis"/>
    <property type="evidence" value="ECO:0007669"/>
    <property type="project" value="UniProtKB-KW"/>
</dbReference>
<dbReference type="Gene3D" id="2.70.70.10">
    <property type="entry name" value="Glucose Permease (Domain IIA)"/>
    <property type="match status" value="1"/>
</dbReference>
<dbReference type="SUPFAM" id="SSF51261">
    <property type="entry name" value="Duplicated hybrid motif"/>
    <property type="match status" value="1"/>
</dbReference>